<evidence type="ECO:0000313" key="9">
    <source>
        <dbReference type="EMBL" id="KAK4143923.1"/>
    </source>
</evidence>
<feature type="transmembrane region" description="Helical" evidence="7">
    <location>
        <begin position="12"/>
        <end position="33"/>
    </location>
</feature>
<reference evidence="9" key="1">
    <citation type="journal article" date="2023" name="Mol. Phylogenet. Evol.">
        <title>Genome-scale phylogeny and comparative genomics of the fungal order Sordariales.</title>
        <authorList>
            <person name="Hensen N."/>
            <person name="Bonometti L."/>
            <person name="Westerberg I."/>
            <person name="Brannstrom I.O."/>
            <person name="Guillou S."/>
            <person name="Cros-Aarteil S."/>
            <person name="Calhoun S."/>
            <person name="Haridas S."/>
            <person name="Kuo A."/>
            <person name="Mondo S."/>
            <person name="Pangilinan J."/>
            <person name="Riley R."/>
            <person name="LaButti K."/>
            <person name="Andreopoulos B."/>
            <person name="Lipzen A."/>
            <person name="Chen C."/>
            <person name="Yan M."/>
            <person name="Daum C."/>
            <person name="Ng V."/>
            <person name="Clum A."/>
            <person name="Steindorff A."/>
            <person name="Ohm R.A."/>
            <person name="Martin F."/>
            <person name="Silar P."/>
            <person name="Natvig D.O."/>
            <person name="Lalanne C."/>
            <person name="Gautier V."/>
            <person name="Ament-Velasquez S.L."/>
            <person name="Kruys A."/>
            <person name="Hutchinson M.I."/>
            <person name="Powell A.J."/>
            <person name="Barry K."/>
            <person name="Miller A.N."/>
            <person name="Grigoriev I.V."/>
            <person name="Debuchy R."/>
            <person name="Gladieux P."/>
            <person name="Hiltunen Thoren M."/>
            <person name="Johannesson H."/>
        </authorList>
    </citation>
    <scope>NUCLEOTIDE SEQUENCE</scope>
    <source>
        <strain evidence="9">CBS 141.50</strain>
    </source>
</reference>
<feature type="transmembrane region" description="Helical" evidence="7">
    <location>
        <begin position="45"/>
        <end position="67"/>
    </location>
</feature>
<dbReference type="EMBL" id="MU853581">
    <property type="protein sequence ID" value="KAK4143923.1"/>
    <property type="molecule type" value="Genomic_DNA"/>
</dbReference>
<feature type="region of interest" description="Disordered" evidence="6">
    <location>
        <begin position="301"/>
        <end position="364"/>
    </location>
</feature>
<gene>
    <name evidence="9" type="ORF">C8A04DRAFT_28265</name>
</gene>
<evidence type="ECO:0000256" key="4">
    <source>
        <dbReference type="ARBA" id="ARBA00023136"/>
    </source>
</evidence>
<keyword evidence="2 7" id="KW-0812">Transmembrane</keyword>
<dbReference type="GeneID" id="87817193"/>
<evidence type="ECO:0000256" key="3">
    <source>
        <dbReference type="ARBA" id="ARBA00022989"/>
    </source>
</evidence>
<feature type="compositionally biased region" description="Low complexity" evidence="6">
    <location>
        <begin position="301"/>
        <end position="312"/>
    </location>
</feature>
<dbReference type="PANTHER" id="PTHR33048">
    <property type="entry name" value="PTH11-LIKE INTEGRAL MEMBRANE PROTEIN (AFU_ORTHOLOGUE AFUA_5G11245)"/>
    <property type="match status" value="1"/>
</dbReference>
<comment type="caution">
    <text evidence="9">The sequence shown here is derived from an EMBL/GenBank/DDBJ whole genome shotgun (WGS) entry which is preliminary data.</text>
</comment>
<keyword evidence="3 7" id="KW-1133">Transmembrane helix</keyword>
<reference evidence="9" key="2">
    <citation type="submission" date="2023-05" db="EMBL/GenBank/DDBJ databases">
        <authorList>
            <consortium name="Lawrence Berkeley National Laboratory"/>
            <person name="Steindorff A."/>
            <person name="Hensen N."/>
            <person name="Bonometti L."/>
            <person name="Westerberg I."/>
            <person name="Brannstrom I.O."/>
            <person name="Guillou S."/>
            <person name="Cros-Aarteil S."/>
            <person name="Calhoun S."/>
            <person name="Haridas S."/>
            <person name="Kuo A."/>
            <person name="Mondo S."/>
            <person name="Pangilinan J."/>
            <person name="Riley R."/>
            <person name="Labutti K."/>
            <person name="Andreopoulos B."/>
            <person name="Lipzen A."/>
            <person name="Chen C."/>
            <person name="Yanf M."/>
            <person name="Daum C."/>
            <person name="Ng V."/>
            <person name="Clum A."/>
            <person name="Ohm R."/>
            <person name="Martin F."/>
            <person name="Silar P."/>
            <person name="Natvig D."/>
            <person name="Lalanne C."/>
            <person name="Gautier V."/>
            <person name="Ament-Velasquez S.L."/>
            <person name="Kruys A."/>
            <person name="Hutchinson M.I."/>
            <person name="Powell A.J."/>
            <person name="Barry K."/>
            <person name="Miller A.N."/>
            <person name="Grigoriev I.V."/>
            <person name="Debuchy R."/>
            <person name="Gladieux P."/>
            <person name="Thoren M.H."/>
            <person name="Johannesson H."/>
        </authorList>
    </citation>
    <scope>NUCLEOTIDE SEQUENCE</scope>
    <source>
        <strain evidence="9">CBS 141.50</strain>
    </source>
</reference>
<keyword evidence="4 7" id="KW-0472">Membrane</keyword>
<keyword evidence="10" id="KW-1185">Reference proteome</keyword>
<comment type="subcellular location">
    <subcellularLocation>
        <location evidence="1">Membrane</location>
        <topology evidence="1">Multi-pass membrane protein</topology>
    </subcellularLocation>
</comment>
<evidence type="ECO:0000256" key="6">
    <source>
        <dbReference type="SAM" id="MobiDB-lite"/>
    </source>
</evidence>
<feature type="transmembrane region" description="Helical" evidence="7">
    <location>
        <begin position="131"/>
        <end position="159"/>
    </location>
</feature>
<feature type="transmembrane region" description="Helical" evidence="7">
    <location>
        <begin position="213"/>
        <end position="235"/>
    </location>
</feature>
<dbReference type="AlphaFoldDB" id="A0AAN6V336"/>
<dbReference type="InterPro" id="IPR049326">
    <property type="entry name" value="Rhodopsin_dom_fungi"/>
</dbReference>
<evidence type="ECO:0000259" key="8">
    <source>
        <dbReference type="Pfam" id="PF20684"/>
    </source>
</evidence>
<accession>A0AAN6V336</accession>
<dbReference type="Proteomes" id="UP001302676">
    <property type="component" value="Unassembled WGS sequence"/>
</dbReference>
<dbReference type="Pfam" id="PF20684">
    <property type="entry name" value="Fung_rhodopsin"/>
    <property type="match status" value="1"/>
</dbReference>
<dbReference type="PANTHER" id="PTHR33048:SF157">
    <property type="entry name" value="INTEGRAL MEMBRANE PROTEIN"/>
    <property type="match status" value="1"/>
</dbReference>
<evidence type="ECO:0000256" key="5">
    <source>
        <dbReference type="ARBA" id="ARBA00038359"/>
    </source>
</evidence>
<feature type="domain" description="Rhodopsin" evidence="8">
    <location>
        <begin position="29"/>
        <end position="278"/>
    </location>
</feature>
<dbReference type="InterPro" id="IPR052337">
    <property type="entry name" value="SAT4-like"/>
</dbReference>
<dbReference type="RefSeq" id="XP_062637294.1">
    <property type="nucleotide sequence ID" value="XM_062780580.1"/>
</dbReference>
<comment type="similarity">
    <text evidence="5">Belongs to the SAT4 family.</text>
</comment>
<feature type="transmembrane region" description="Helical" evidence="7">
    <location>
        <begin position="247"/>
        <end position="269"/>
    </location>
</feature>
<protein>
    <recommendedName>
        <fullName evidence="8">Rhodopsin domain-containing protein</fullName>
    </recommendedName>
</protein>
<evidence type="ECO:0000313" key="10">
    <source>
        <dbReference type="Proteomes" id="UP001302676"/>
    </source>
</evidence>
<feature type="compositionally biased region" description="Basic and acidic residues" evidence="6">
    <location>
        <begin position="333"/>
        <end position="352"/>
    </location>
</feature>
<feature type="transmembrane region" description="Helical" evidence="7">
    <location>
        <begin position="179"/>
        <end position="201"/>
    </location>
</feature>
<proteinExistence type="inferred from homology"/>
<feature type="transmembrane region" description="Helical" evidence="7">
    <location>
        <begin position="97"/>
        <end position="119"/>
    </location>
</feature>
<evidence type="ECO:0000256" key="1">
    <source>
        <dbReference type="ARBA" id="ARBA00004141"/>
    </source>
</evidence>
<dbReference type="GO" id="GO:0016020">
    <property type="term" value="C:membrane"/>
    <property type="evidence" value="ECO:0007669"/>
    <property type="project" value="UniProtKB-SubCell"/>
</dbReference>
<evidence type="ECO:0000256" key="7">
    <source>
        <dbReference type="SAM" id="Phobius"/>
    </source>
</evidence>
<organism evidence="9 10">
    <name type="scientific">Dichotomopilus funicola</name>
    <dbReference type="NCBI Taxonomy" id="1934379"/>
    <lineage>
        <taxon>Eukaryota</taxon>
        <taxon>Fungi</taxon>
        <taxon>Dikarya</taxon>
        <taxon>Ascomycota</taxon>
        <taxon>Pezizomycotina</taxon>
        <taxon>Sordariomycetes</taxon>
        <taxon>Sordariomycetidae</taxon>
        <taxon>Sordariales</taxon>
        <taxon>Chaetomiaceae</taxon>
        <taxon>Dichotomopilus</taxon>
    </lineage>
</organism>
<evidence type="ECO:0000256" key="2">
    <source>
        <dbReference type="ARBA" id="ARBA00022692"/>
    </source>
</evidence>
<name>A0AAN6V336_9PEZI</name>
<sequence>MGLPRYDDPAGLVAGTVILQAISITCVGLRFYTKRWKRQEYLVSDWLILSALIFGIGLSVIQIYGIAKQAFGYPLGATIQDPYAVTGRLNLAKHLELAYLLVGIVALGLIKLSICFFYWHLFARVMFRRFLMVWIIVIIIWATAFVLSGLLECGSYLLALFGTPQEYLDHCGSAIPAGYAMVASDILTDFVTLMIPIPVILTLQTSTRTRILTLLTFMIGALSVGASIAKGYIYITATLGLYTEDAISILTGIGIWNLVEVQVGIIAACGPTLRPVLGRIFPGDFASLASMLGLSKLSSKLSSKPSSDQLPSFVKTPGSGSEEKLGRTTSEGGSHRSRESSVRGVDTEHELTTVDLGGRGGSRV</sequence>